<dbReference type="SUPFAM" id="SSF53850">
    <property type="entry name" value="Periplasmic binding protein-like II"/>
    <property type="match status" value="1"/>
</dbReference>
<proteinExistence type="predicted"/>
<comment type="caution">
    <text evidence="1">The sequence shown here is derived from an EMBL/GenBank/DDBJ whole genome shotgun (WGS) entry which is preliminary data.</text>
</comment>
<name>A0A4Q1UMI0_9BRAD</name>
<evidence type="ECO:0000313" key="1">
    <source>
        <dbReference type="EMBL" id="RXT36716.1"/>
    </source>
</evidence>
<keyword evidence="2" id="KW-1185">Reference proteome</keyword>
<dbReference type="RefSeq" id="WP_129274856.1">
    <property type="nucleotide sequence ID" value="NZ_MZXW01000050.1"/>
</dbReference>
<evidence type="ECO:0000313" key="2">
    <source>
        <dbReference type="Proteomes" id="UP000290819"/>
    </source>
</evidence>
<reference evidence="1 2" key="1">
    <citation type="submission" date="2017-03" db="EMBL/GenBank/DDBJ databases">
        <authorList>
            <person name="Safronova V.I."/>
            <person name="Sazanova A.L."/>
            <person name="Chirak E.R."/>
        </authorList>
    </citation>
    <scope>NUCLEOTIDE SEQUENCE [LARGE SCALE GENOMIC DNA]</scope>
    <source>
        <strain evidence="1 2">Opo-243</strain>
    </source>
</reference>
<dbReference type="InterPro" id="IPR050682">
    <property type="entry name" value="ModA/WtpA"/>
</dbReference>
<gene>
    <name evidence="1" type="ORF">B5V03_34350</name>
</gene>
<dbReference type="Pfam" id="PF13531">
    <property type="entry name" value="SBP_bac_11"/>
    <property type="match status" value="1"/>
</dbReference>
<dbReference type="EMBL" id="MZXW01000050">
    <property type="protein sequence ID" value="RXT36716.1"/>
    <property type="molecule type" value="Genomic_DNA"/>
</dbReference>
<dbReference type="Gene3D" id="3.40.190.10">
    <property type="entry name" value="Periplasmic binding protein-like II"/>
    <property type="match status" value="2"/>
</dbReference>
<dbReference type="PANTHER" id="PTHR30632:SF11">
    <property type="entry name" value="BLR4797 PROTEIN"/>
    <property type="match status" value="1"/>
</dbReference>
<organism evidence="1 2">
    <name type="scientific">Bradyrhizobium betae</name>
    <dbReference type="NCBI Taxonomy" id="244734"/>
    <lineage>
        <taxon>Bacteria</taxon>
        <taxon>Pseudomonadati</taxon>
        <taxon>Pseudomonadota</taxon>
        <taxon>Alphaproteobacteria</taxon>
        <taxon>Hyphomicrobiales</taxon>
        <taxon>Nitrobacteraceae</taxon>
        <taxon>Bradyrhizobium</taxon>
    </lineage>
</organism>
<accession>A0A4Q1UMI0</accession>
<dbReference type="OrthoDB" id="7255945at2"/>
<protein>
    <submittedName>
        <fullName evidence="1">Molybdate ABC transporter substrate-binding protein</fullName>
    </submittedName>
</protein>
<dbReference type="AlphaFoldDB" id="A0A4Q1UMI0"/>
<dbReference type="GO" id="GO:0015689">
    <property type="term" value="P:molybdate ion transport"/>
    <property type="evidence" value="ECO:0007669"/>
    <property type="project" value="TreeGrafter"/>
</dbReference>
<dbReference type="PANTHER" id="PTHR30632">
    <property type="entry name" value="MOLYBDATE-BINDING PERIPLASMIC PROTEIN"/>
    <property type="match status" value="1"/>
</dbReference>
<dbReference type="GO" id="GO:0030973">
    <property type="term" value="F:molybdate ion binding"/>
    <property type="evidence" value="ECO:0007669"/>
    <property type="project" value="TreeGrafter"/>
</dbReference>
<sequence>MTTVTILSGGAAQGLVRGLTEPFKAQTGFGIDGEFGAVGIMADKLRASTPADLVILTQALLAKLAGDKLVVPTSIADIGKVETALAVRSRDPKVVVKSEPDLREVLRSADAIYVPDTKASTAGQHFAGVLDQLGIAYEIASRLKIFPNGATAMRELANSTAQRPIGCTQATEIIATDGIALSGSLPPGCELVTMYTAGVTTRAAHPKEAAALIALLTGADHRELRQRVGFAG</sequence>
<dbReference type="Proteomes" id="UP000290819">
    <property type="component" value="Unassembled WGS sequence"/>
</dbReference>